<evidence type="ECO:0000313" key="2">
    <source>
        <dbReference type="EMBL" id="KAF9487481.1"/>
    </source>
</evidence>
<dbReference type="PANTHER" id="PTHR33266:SF1">
    <property type="entry name" value="F-BOX DOMAIN-CONTAINING PROTEIN"/>
    <property type="match status" value="1"/>
</dbReference>
<feature type="non-terminal residue" evidence="2">
    <location>
        <position position="1"/>
    </location>
</feature>
<evidence type="ECO:0000313" key="3">
    <source>
        <dbReference type="Proteomes" id="UP000807025"/>
    </source>
</evidence>
<evidence type="ECO:0000256" key="1">
    <source>
        <dbReference type="SAM" id="MobiDB-lite"/>
    </source>
</evidence>
<dbReference type="AlphaFoldDB" id="A0A9P5ZHD0"/>
<dbReference type="PANTHER" id="PTHR33266">
    <property type="entry name" value="CHROMOSOME 15, WHOLE GENOME SHOTGUN SEQUENCE"/>
    <property type="match status" value="1"/>
</dbReference>
<organism evidence="2 3">
    <name type="scientific">Pleurotus eryngii</name>
    <name type="common">Boletus of the steppes</name>
    <dbReference type="NCBI Taxonomy" id="5323"/>
    <lineage>
        <taxon>Eukaryota</taxon>
        <taxon>Fungi</taxon>
        <taxon>Dikarya</taxon>
        <taxon>Basidiomycota</taxon>
        <taxon>Agaricomycotina</taxon>
        <taxon>Agaricomycetes</taxon>
        <taxon>Agaricomycetidae</taxon>
        <taxon>Agaricales</taxon>
        <taxon>Pleurotineae</taxon>
        <taxon>Pleurotaceae</taxon>
        <taxon>Pleurotus</taxon>
    </lineage>
</organism>
<name>A0A9P5ZHD0_PLEER</name>
<keyword evidence="3" id="KW-1185">Reference proteome</keyword>
<dbReference type="EMBL" id="MU154774">
    <property type="protein sequence ID" value="KAF9487481.1"/>
    <property type="molecule type" value="Genomic_DNA"/>
</dbReference>
<feature type="compositionally biased region" description="Basic and acidic residues" evidence="1">
    <location>
        <begin position="764"/>
        <end position="773"/>
    </location>
</feature>
<dbReference type="Proteomes" id="UP000807025">
    <property type="component" value="Unassembled WGS sequence"/>
</dbReference>
<protein>
    <submittedName>
        <fullName evidence="2">Uncharacterized protein</fullName>
    </submittedName>
</protein>
<gene>
    <name evidence="2" type="ORF">BDN71DRAFT_1404696</name>
</gene>
<feature type="region of interest" description="Disordered" evidence="1">
    <location>
        <begin position="758"/>
        <end position="787"/>
    </location>
</feature>
<dbReference type="OrthoDB" id="107110at2759"/>
<accession>A0A9P5ZHD0</accession>
<comment type="caution">
    <text evidence="2">The sequence shown here is derived from an EMBL/GenBank/DDBJ whole genome shotgun (WGS) entry which is preliminary data.</text>
</comment>
<proteinExistence type="predicted"/>
<sequence length="787" mass="88511">ATVASWGQKYYGSACTALWKYICYNFRPNPETPLTNELDNTPTDSFYAHYAVLFQSSGTGKSRLVDELAKKIFLIPICLRDVSTGTRYPPADVDVRTYLTDRNTRIATYARCWAFMQALFRHTATVLKQDEFETLDYSETVALFRVKMTESMKKVHNVYCQNFFREIVRNAEIHLSDITSEVWAEDAQNVEPKEQDAQSVDSKLLQSLMEAWKELDKVLKGRINSSQDTKAPRLLICFDEAHELTVVHKATEIDPHPWSTFAELRATLRALINCSIFSIFLSTTGRFSQFAPLSRDDMSARVYTHTLKLIPPFCDTGMDLLAINEDKKVNLLGGYRLQDVVTDQFMTSFGRPLFGLMYRRGDQSVRDGLLQFAMQKLTNHHAGVPVEIDMEQATACLGFRLPFEFLSTTDISQDMEFKQVEGHLRICLKPHSESESMVTISLSEPFVSEAAAALLRTTKWKGGNEKVESIQVLKNLMTGFSIHAGDRGEFVALLLLTLARDRAANPRTFLFSDFMRHLLATRKSQGRSLSTMTQEFPKAMMHFNHFIRPHQQKIIHRDMLLLLMARGAGVLCAPNTRKIDIILPFLVDGDTIKPTNVGAILCQVKNDKSYTDTPEPELFKDMNPYKIGFLPARAPAVPLIKVFMALASVKSVVDIVRHEPTGTYNAVVYDIWIAGLSPDVYALITEANQSIWAATLAATRTWESIYSVPQQAPEMRAVRQTSHAGTANSVNHWSWANIEDIRGCLEIAKGAALAGADNVDDDADASKGDEGQRQSKGLRAPKRTKRS</sequence>
<reference evidence="2" key="1">
    <citation type="submission" date="2020-11" db="EMBL/GenBank/DDBJ databases">
        <authorList>
            <consortium name="DOE Joint Genome Institute"/>
            <person name="Ahrendt S."/>
            <person name="Riley R."/>
            <person name="Andreopoulos W."/>
            <person name="Labutti K."/>
            <person name="Pangilinan J."/>
            <person name="Ruiz-Duenas F.J."/>
            <person name="Barrasa J.M."/>
            <person name="Sanchez-Garcia M."/>
            <person name="Camarero S."/>
            <person name="Miyauchi S."/>
            <person name="Serrano A."/>
            <person name="Linde D."/>
            <person name="Babiker R."/>
            <person name="Drula E."/>
            <person name="Ayuso-Fernandez I."/>
            <person name="Pacheco R."/>
            <person name="Padilla G."/>
            <person name="Ferreira P."/>
            <person name="Barriuso J."/>
            <person name="Kellner H."/>
            <person name="Castanera R."/>
            <person name="Alfaro M."/>
            <person name="Ramirez L."/>
            <person name="Pisabarro A.G."/>
            <person name="Kuo A."/>
            <person name="Tritt A."/>
            <person name="Lipzen A."/>
            <person name="He G."/>
            <person name="Yan M."/>
            <person name="Ng V."/>
            <person name="Cullen D."/>
            <person name="Martin F."/>
            <person name="Rosso M.-N."/>
            <person name="Henrissat B."/>
            <person name="Hibbett D."/>
            <person name="Martinez A.T."/>
            <person name="Grigoriev I.V."/>
        </authorList>
    </citation>
    <scope>NUCLEOTIDE SEQUENCE</scope>
    <source>
        <strain evidence="2">ATCC 90797</strain>
    </source>
</reference>